<dbReference type="WBParaSite" id="PgR042_g049_t09">
    <property type="protein sequence ID" value="PgR042_g049_t09"/>
    <property type="gene ID" value="PgR042_g049"/>
</dbReference>
<evidence type="ECO:0000313" key="3">
    <source>
        <dbReference type="WBParaSite" id="PgR042_g049_t09"/>
    </source>
</evidence>
<keyword evidence="2" id="KW-1185">Reference proteome</keyword>
<evidence type="ECO:0000313" key="4">
    <source>
        <dbReference type="WBParaSite" id="PgR042_g049_t11"/>
    </source>
</evidence>
<proteinExistence type="predicted"/>
<dbReference type="PROSITE" id="PS50097">
    <property type="entry name" value="BTB"/>
    <property type="match status" value="1"/>
</dbReference>
<protein>
    <submittedName>
        <fullName evidence="3 4">RecA family profile 1 domain-containing protein</fullName>
    </submittedName>
</protein>
<name>A0A915BJM8_PARUN</name>
<dbReference type="InterPro" id="IPR000210">
    <property type="entry name" value="BTB/POZ_dom"/>
</dbReference>
<dbReference type="Gene3D" id="3.30.710.10">
    <property type="entry name" value="Potassium Channel Kv1.1, Chain A"/>
    <property type="match status" value="1"/>
</dbReference>
<dbReference type="AlphaFoldDB" id="A0A915BJM8"/>
<evidence type="ECO:0000313" key="2">
    <source>
        <dbReference type="Proteomes" id="UP000887569"/>
    </source>
</evidence>
<feature type="domain" description="BTB" evidence="1">
    <location>
        <begin position="163"/>
        <end position="244"/>
    </location>
</feature>
<dbReference type="Pfam" id="PF00651">
    <property type="entry name" value="BTB"/>
    <property type="match status" value="1"/>
</dbReference>
<dbReference type="Proteomes" id="UP000887569">
    <property type="component" value="Unplaced"/>
</dbReference>
<evidence type="ECO:0000259" key="1">
    <source>
        <dbReference type="PROSITE" id="PS50097"/>
    </source>
</evidence>
<reference evidence="3 4" key="1">
    <citation type="submission" date="2022-11" db="UniProtKB">
        <authorList>
            <consortium name="WormBaseParasite"/>
        </authorList>
    </citation>
    <scope>IDENTIFICATION</scope>
</reference>
<dbReference type="SUPFAM" id="SSF54695">
    <property type="entry name" value="POZ domain"/>
    <property type="match status" value="1"/>
</dbReference>
<sequence length="366" mass="42162">MIVYHAHIWWNYGYKLTLHGDKPNRMYFSFLLVDLGPRATTNESLPRGALKTNTLNNQLSPKASNIYLRIGYRKDNEFISIVEAPLRPTTRMGGYYLDNAITYTHLNNLLSDNDVITFRVSLQVEREYFNIGKLGDIKSLAIIEERNVRTLESVLKGKKSSNSDFIFTRGDSSANDSTDYYVHKAPLAYTSITLRSIFDKKVSLPTDQILIESGEDRIIFPFLSESDMKFLLTYLYTERISLPEYNRFARVGRVISFLFDRDRLINIFTQWQRLIIESILEADDNQKVVIAMRSLIAIYSAPYGALPIAKRVAISTLADQIARQGDELTDKIKEDEEFKKYSIERILESALKLKRLITAVKKTSYD</sequence>
<dbReference type="InterPro" id="IPR011333">
    <property type="entry name" value="SKP1/BTB/POZ_sf"/>
</dbReference>
<accession>A0A915BJM8</accession>
<organism evidence="2 4">
    <name type="scientific">Parascaris univalens</name>
    <name type="common">Nematode worm</name>
    <dbReference type="NCBI Taxonomy" id="6257"/>
    <lineage>
        <taxon>Eukaryota</taxon>
        <taxon>Metazoa</taxon>
        <taxon>Ecdysozoa</taxon>
        <taxon>Nematoda</taxon>
        <taxon>Chromadorea</taxon>
        <taxon>Rhabditida</taxon>
        <taxon>Spirurina</taxon>
        <taxon>Ascaridomorpha</taxon>
        <taxon>Ascaridoidea</taxon>
        <taxon>Ascarididae</taxon>
        <taxon>Parascaris</taxon>
    </lineage>
</organism>
<dbReference type="WBParaSite" id="PgR042_g049_t11">
    <property type="protein sequence ID" value="PgR042_g049_t11"/>
    <property type="gene ID" value="PgR042_g049"/>
</dbReference>